<reference evidence="10" key="1">
    <citation type="submission" date="2023-04" db="EMBL/GenBank/DDBJ databases">
        <title>Black Yeasts Isolated from many extreme environments.</title>
        <authorList>
            <person name="Coleine C."/>
            <person name="Stajich J.E."/>
            <person name="Selbmann L."/>
        </authorList>
    </citation>
    <scope>NUCLEOTIDE SEQUENCE</scope>
    <source>
        <strain evidence="10">CCFEE 5312</strain>
    </source>
</reference>
<keyword evidence="6" id="KW-0805">Transcription regulation</keyword>
<dbReference type="EMBL" id="JAWDJX010000018">
    <property type="protein sequence ID" value="KAK3052918.1"/>
    <property type="molecule type" value="Genomic_DNA"/>
</dbReference>
<dbReference type="InterPro" id="IPR013734">
    <property type="entry name" value="TF_Nrm1/Whi5"/>
</dbReference>
<evidence type="ECO:0000256" key="6">
    <source>
        <dbReference type="ARBA" id="ARBA00023015"/>
    </source>
</evidence>
<evidence type="ECO:0000256" key="1">
    <source>
        <dbReference type="ARBA" id="ARBA00004123"/>
    </source>
</evidence>
<evidence type="ECO:0000256" key="9">
    <source>
        <dbReference type="SAM" id="MobiDB-lite"/>
    </source>
</evidence>
<feature type="region of interest" description="Disordered" evidence="9">
    <location>
        <begin position="150"/>
        <end position="182"/>
    </location>
</feature>
<comment type="caution">
    <text evidence="10">The sequence shown here is derived from an EMBL/GenBank/DDBJ whole genome shotgun (WGS) entry which is preliminary data.</text>
</comment>
<dbReference type="Pfam" id="PF08528">
    <property type="entry name" value="Whi5"/>
    <property type="match status" value="1"/>
</dbReference>
<feature type="region of interest" description="Disordered" evidence="9">
    <location>
        <begin position="317"/>
        <end position="338"/>
    </location>
</feature>
<feature type="compositionally biased region" description="Basic and acidic residues" evidence="9">
    <location>
        <begin position="325"/>
        <end position="336"/>
    </location>
</feature>
<dbReference type="GO" id="GO:0005737">
    <property type="term" value="C:cytoplasm"/>
    <property type="evidence" value="ECO:0007669"/>
    <property type="project" value="UniProtKB-SubCell"/>
</dbReference>
<dbReference type="AlphaFoldDB" id="A0AAJ0DLY7"/>
<keyword evidence="7" id="KW-0804">Transcription</keyword>
<comment type="subcellular location">
    <subcellularLocation>
        <location evidence="2">Cytoplasm</location>
    </subcellularLocation>
    <subcellularLocation>
        <location evidence="1">Nucleus</location>
    </subcellularLocation>
</comment>
<evidence type="ECO:0000256" key="2">
    <source>
        <dbReference type="ARBA" id="ARBA00004496"/>
    </source>
</evidence>
<evidence type="ECO:0000313" key="10">
    <source>
        <dbReference type="EMBL" id="KAK3052918.1"/>
    </source>
</evidence>
<feature type="region of interest" description="Disordered" evidence="9">
    <location>
        <begin position="1"/>
        <end position="30"/>
    </location>
</feature>
<evidence type="ECO:0000256" key="7">
    <source>
        <dbReference type="ARBA" id="ARBA00023163"/>
    </source>
</evidence>
<evidence type="ECO:0000313" key="11">
    <source>
        <dbReference type="Proteomes" id="UP001271007"/>
    </source>
</evidence>
<name>A0AAJ0DLY7_9PEZI</name>
<dbReference type="Proteomes" id="UP001271007">
    <property type="component" value="Unassembled WGS sequence"/>
</dbReference>
<keyword evidence="4" id="KW-0963">Cytoplasm</keyword>
<feature type="compositionally biased region" description="Polar residues" evidence="9">
    <location>
        <begin position="1"/>
        <end position="28"/>
    </location>
</feature>
<comment type="similarity">
    <text evidence="3">Belongs to the WHI5/NRM1 family.</text>
</comment>
<proteinExistence type="inferred from homology"/>
<protein>
    <submittedName>
        <fullName evidence="10">Uncharacterized protein</fullName>
    </submittedName>
</protein>
<evidence type="ECO:0000256" key="8">
    <source>
        <dbReference type="ARBA" id="ARBA00023242"/>
    </source>
</evidence>
<evidence type="ECO:0000256" key="3">
    <source>
        <dbReference type="ARBA" id="ARBA00006922"/>
    </source>
</evidence>
<dbReference type="GO" id="GO:0005634">
    <property type="term" value="C:nucleus"/>
    <property type="evidence" value="ECO:0007669"/>
    <property type="project" value="UniProtKB-SubCell"/>
</dbReference>
<evidence type="ECO:0000256" key="5">
    <source>
        <dbReference type="ARBA" id="ARBA00022491"/>
    </source>
</evidence>
<keyword evidence="8" id="KW-0539">Nucleus</keyword>
<sequence>MASPTLQSTNENHTSPAKPTTTQHNASVNRRVLGEVSPNVKVAAQTPAFLSQALAGSPLKRSFTAAMEGGEGLMYLKRRKLSGDEVMSQIDGSYDRSIRNENATSRLGEGEYRSIWREGEDMSVHHPLHTFESDGPTTLQIETAIPSIIEASPTEPNTPSSSQSSTPDSTEERKSFSSLIHYDPSSQTCTSIFKTPSQAEMLRLRLRVAMYKVRTNQISTPFQDIEAEASERAAPIDISAATREAVEQLRREALEIAARDRTIASALLEAPVLLPTAYSSRMIYDTHLPTSPSGVEEGDGLPVGPVDVDADVGVATPCRGFESPETGRRRLARPSEQELTSSVVKGRVAEGLLGLRHAV</sequence>
<evidence type="ECO:0000256" key="4">
    <source>
        <dbReference type="ARBA" id="ARBA00022490"/>
    </source>
</evidence>
<gene>
    <name evidence="10" type="ORF">LTR09_005982</name>
</gene>
<keyword evidence="5" id="KW-0678">Repressor</keyword>
<accession>A0AAJ0DLY7</accession>
<organism evidence="10 11">
    <name type="scientific">Extremus antarcticus</name>
    <dbReference type="NCBI Taxonomy" id="702011"/>
    <lineage>
        <taxon>Eukaryota</taxon>
        <taxon>Fungi</taxon>
        <taxon>Dikarya</taxon>
        <taxon>Ascomycota</taxon>
        <taxon>Pezizomycotina</taxon>
        <taxon>Dothideomycetes</taxon>
        <taxon>Dothideomycetidae</taxon>
        <taxon>Mycosphaerellales</taxon>
        <taxon>Extremaceae</taxon>
        <taxon>Extremus</taxon>
    </lineage>
</organism>
<keyword evidence="11" id="KW-1185">Reference proteome</keyword>
<feature type="compositionally biased region" description="Low complexity" evidence="9">
    <location>
        <begin position="150"/>
        <end position="168"/>
    </location>
</feature>